<dbReference type="PROSITE" id="PS50089">
    <property type="entry name" value="ZF_RING_2"/>
    <property type="match status" value="1"/>
</dbReference>
<feature type="compositionally biased region" description="Basic and acidic residues" evidence="5">
    <location>
        <begin position="90"/>
        <end position="99"/>
    </location>
</feature>
<keyword evidence="8" id="KW-1185">Reference proteome</keyword>
<reference evidence="7" key="1">
    <citation type="submission" date="2023-03" db="EMBL/GenBank/DDBJ databases">
        <title>Massive genome expansion in bonnet fungi (Mycena s.s.) driven by repeated elements and novel gene families across ecological guilds.</title>
        <authorList>
            <consortium name="Lawrence Berkeley National Laboratory"/>
            <person name="Harder C.B."/>
            <person name="Miyauchi S."/>
            <person name="Viragh M."/>
            <person name="Kuo A."/>
            <person name="Thoen E."/>
            <person name="Andreopoulos B."/>
            <person name="Lu D."/>
            <person name="Skrede I."/>
            <person name="Drula E."/>
            <person name="Henrissat B."/>
            <person name="Morin E."/>
            <person name="Kohler A."/>
            <person name="Barry K."/>
            <person name="LaButti K."/>
            <person name="Morin E."/>
            <person name="Salamov A."/>
            <person name="Lipzen A."/>
            <person name="Mereny Z."/>
            <person name="Hegedus B."/>
            <person name="Baldrian P."/>
            <person name="Stursova M."/>
            <person name="Weitz H."/>
            <person name="Taylor A."/>
            <person name="Grigoriev I.V."/>
            <person name="Nagy L.G."/>
            <person name="Martin F."/>
            <person name="Kauserud H."/>
        </authorList>
    </citation>
    <scope>NUCLEOTIDE SEQUENCE</scope>
    <source>
        <strain evidence="7">CBHHK200</strain>
    </source>
</reference>
<dbReference type="AlphaFoldDB" id="A0AAD6S2P5"/>
<dbReference type="Gene3D" id="3.30.40.10">
    <property type="entry name" value="Zinc/RING finger domain, C3HC4 (zinc finger)"/>
    <property type="match status" value="1"/>
</dbReference>
<evidence type="ECO:0000256" key="4">
    <source>
        <dbReference type="PROSITE-ProRule" id="PRU00175"/>
    </source>
</evidence>
<dbReference type="Pfam" id="PF00097">
    <property type="entry name" value="zf-C3HC4"/>
    <property type="match status" value="1"/>
</dbReference>
<feature type="domain" description="RING-type" evidence="6">
    <location>
        <begin position="173"/>
        <end position="211"/>
    </location>
</feature>
<keyword evidence="3" id="KW-0862">Zinc</keyword>
<organism evidence="7 8">
    <name type="scientific">Mycena alexandri</name>
    <dbReference type="NCBI Taxonomy" id="1745969"/>
    <lineage>
        <taxon>Eukaryota</taxon>
        <taxon>Fungi</taxon>
        <taxon>Dikarya</taxon>
        <taxon>Basidiomycota</taxon>
        <taxon>Agaricomycotina</taxon>
        <taxon>Agaricomycetes</taxon>
        <taxon>Agaricomycetidae</taxon>
        <taxon>Agaricales</taxon>
        <taxon>Marasmiineae</taxon>
        <taxon>Mycenaceae</taxon>
        <taxon>Mycena</taxon>
    </lineage>
</organism>
<evidence type="ECO:0000256" key="3">
    <source>
        <dbReference type="ARBA" id="ARBA00022833"/>
    </source>
</evidence>
<keyword evidence="2 4" id="KW-0863">Zinc-finger</keyword>
<dbReference type="InterPro" id="IPR018957">
    <property type="entry name" value="Znf_C3HC4_RING-type"/>
</dbReference>
<dbReference type="InterPro" id="IPR013083">
    <property type="entry name" value="Znf_RING/FYVE/PHD"/>
</dbReference>
<comment type="caution">
    <text evidence="7">The sequence shown here is derived from an EMBL/GenBank/DDBJ whole genome shotgun (WGS) entry which is preliminary data.</text>
</comment>
<keyword evidence="1" id="KW-0479">Metal-binding</keyword>
<dbReference type="SUPFAM" id="SSF57850">
    <property type="entry name" value="RING/U-box"/>
    <property type="match status" value="1"/>
</dbReference>
<feature type="region of interest" description="Disordered" evidence="5">
    <location>
        <begin position="41"/>
        <end position="62"/>
    </location>
</feature>
<evidence type="ECO:0000313" key="7">
    <source>
        <dbReference type="EMBL" id="KAJ7019383.1"/>
    </source>
</evidence>
<proteinExistence type="predicted"/>
<accession>A0AAD6S2P5</accession>
<evidence type="ECO:0000259" key="6">
    <source>
        <dbReference type="PROSITE" id="PS50089"/>
    </source>
</evidence>
<feature type="region of interest" description="Disordered" evidence="5">
    <location>
        <begin position="90"/>
        <end position="111"/>
    </location>
</feature>
<protein>
    <recommendedName>
        <fullName evidence="6">RING-type domain-containing protein</fullName>
    </recommendedName>
</protein>
<dbReference type="Proteomes" id="UP001218188">
    <property type="component" value="Unassembled WGS sequence"/>
</dbReference>
<sequence length="263" mass="28976">MSGAGSRKNPLVLDSAGNVVVEPPPRRIIFGGPPSLIRRRVPVPSSLSPPELRPMPERVEESAPGRLIPDVSTILAHDPDGKRIGTRELARRARAEHSGTPEASTSRVVHEIESSPEVTITAHRISPPSSPGFLITGFHRQRLLQVPKLTPDALWLTAGRPQNYKVKLSHHACGICKSVKAHPVSYVCGHSHCYPCIRVWLEHNWGCRDCRATMTRAPFRHYAEEDSLAAAYPGWGEGTHVDYSWRGLKFPWGTVIAPETPSP</sequence>
<dbReference type="GO" id="GO:0008270">
    <property type="term" value="F:zinc ion binding"/>
    <property type="evidence" value="ECO:0007669"/>
    <property type="project" value="UniProtKB-KW"/>
</dbReference>
<evidence type="ECO:0000256" key="1">
    <source>
        <dbReference type="ARBA" id="ARBA00022723"/>
    </source>
</evidence>
<evidence type="ECO:0000256" key="5">
    <source>
        <dbReference type="SAM" id="MobiDB-lite"/>
    </source>
</evidence>
<dbReference type="EMBL" id="JARJCM010000295">
    <property type="protein sequence ID" value="KAJ7019383.1"/>
    <property type="molecule type" value="Genomic_DNA"/>
</dbReference>
<dbReference type="InterPro" id="IPR001841">
    <property type="entry name" value="Znf_RING"/>
</dbReference>
<name>A0AAD6S2P5_9AGAR</name>
<evidence type="ECO:0000313" key="8">
    <source>
        <dbReference type="Proteomes" id="UP001218188"/>
    </source>
</evidence>
<gene>
    <name evidence="7" type="ORF">C8F04DRAFT_1276294</name>
</gene>
<evidence type="ECO:0000256" key="2">
    <source>
        <dbReference type="ARBA" id="ARBA00022771"/>
    </source>
</evidence>